<protein>
    <submittedName>
        <fullName evidence="1">M20/M25/M40 family metallo-hydrolase</fullName>
    </submittedName>
</protein>
<dbReference type="InterPro" id="IPR002933">
    <property type="entry name" value="Peptidase_M20"/>
</dbReference>
<keyword evidence="2" id="KW-1185">Reference proteome</keyword>
<organism evidence="1 2">
    <name type="scientific">Aminipila butyrica</name>
    <dbReference type="NCBI Taxonomy" id="433296"/>
    <lineage>
        <taxon>Bacteria</taxon>
        <taxon>Bacillati</taxon>
        <taxon>Bacillota</taxon>
        <taxon>Clostridia</taxon>
        <taxon>Peptostreptococcales</taxon>
        <taxon>Anaerovoracaceae</taxon>
        <taxon>Aminipila</taxon>
    </lineage>
</organism>
<dbReference type="Pfam" id="PF01546">
    <property type="entry name" value="Peptidase_M20"/>
    <property type="match status" value="1"/>
</dbReference>
<dbReference type="PANTHER" id="PTHR43808:SF27">
    <property type="entry name" value="PROTEIN ROCB"/>
    <property type="match status" value="1"/>
</dbReference>
<reference evidence="1 2" key="1">
    <citation type="submission" date="2020-02" db="EMBL/GenBank/DDBJ databases">
        <authorList>
            <person name="Kim Y.B."/>
            <person name="Roh S.W."/>
        </authorList>
    </citation>
    <scope>NUCLEOTIDE SEQUENCE [LARGE SCALE GENOMIC DNA]</scope>
    <source>
        <strain evidence="1 2">DSM 103574</strain>
    </source>
</reference>
<accession>A0A858BX65</accession>
<name>A0A858BX65_9FIRM</name>
<dbReference type="Gene3D" id="3.40.630.10">
    <property type="entry name" value="Zn peptidases"/>
    <property type="match status" value="1"/>
</dbReference>
<gene>
    <name evidence="1" type="ORF">Ami103574_15125</name>
</gene>
<dbReference type="Proteomes" id="UP000466848">
    <property type="component" value="Chromosome"/>
</dbReference>
<keyword evidence="1" id="KW-0378">Hydrolase</keyword>
<dbReference type="KEGG" id="abut:Ami103574_15125"/>
<sequence>MDEKKERLEEIGQDIRKILLSYIKAESFTFSSGEKAAEDFLMKHFSDIPYFKQHPEYFGTYAIPEDPFERAVSYGLVKGEGPDTVVFIHHNDVVEIGDYKLLKPYAFSPEPLKEELLKIKDSLPEEAQLDLLSGDYLFGRGVCDMKGGGAIQLALLERYSRVRGLKGNILLLAVPDEENLSAGMRAAVSLLKELKQQYGLNYRMMINSEPHQRKEADKGIFSEGSVGKLMPFIYARGYLSHIGKVFEGLNPLNVMSEILRRTELNLAFSDVEGREMAPPPTWLYLKDNKKQYDVSMPLSVSGCFSILTLNRTPQGVMEQVEEICRQSFETVLAEMQKRYQQFAQVKQLPEEKLPWTVQVTDFTKLYEEACDNYGEAFTGPYGEKLQEIKKRFNQGLCSIIECNFELVEFIYQYIDDISPRIVYGLVPPYYPNVSNRYYTGLAPDIADLSGQLCHYTEAHFGQTYEVEDFYTGISDLSYTSIREGKETVRALNTYMPLFGSFYAIPIEELEEVSMPCINIGPWGKDFHKLTERVYEEDLYHRTPDIIDEAVSLLLNW</sequence>
<dbReference type="InterPro" id="IPR012166">
    <property type="entry name" value="Uncharacterised_RocB"/>
</dbReference>
<dbReference type="RefSeq" id="WP_163067780.1">
    <property type="nucleotide sequence ID" value="NZ_CP048649.1"/>
</dbReference>
<evidence type="ECO:0000313" key="2">
    <source>
        <dbReference type="Proteomes" id="UP000466848"/>
    </source>
</evidence>
<dbReference type="GO" id="GO:0016787">
    <property type="term" value="F:hydrolase activity"/>
    <property type="evidence" value="ECO:0007669"/>
    <property type="project" value="UniProtKB-KW"/>
</dbReference>
<evidence type="ECO:0000313" key="1">
    <source>
        <dbReference type="EMBL" id="QIB70543.1"/>
    </source>
</evidence>
<dbReference type="SUPFAM" id="SSF53187">
    <property type="entry name" value="Zn-dependent exopeptidases"/>
    <property type="match status" value="1"/>
</dbReference>
<dbReference type="AlphaFoldDB" id="A0A858BX65"/>
<dbReference type="InterPro" id="IPR050072">
    <property type="entry name" value="Peptidase_M20A"/>
</dbReference>
<dbReference type="PANTHER" id="PTHR43808">
    <property type="entry name" value="ACETYLORNITHINE DEACETYLASE"/>
    <property type="match status" value="1"/>
</dbReference>
<proteinExistence type="predicted"/>
<dbReference type="PIRSF" id="PIRSF010386">
    <property type="entry name" value="RocB"/>
    <property type="match status" value="1"/>
</dbReference>
<dbReference type="EMBL" id="CP048649">
    <property type="protein sequence ID" value="QIB70543.1"/>
    <property type="molecule type" value="Genomic_DNA"/>
</dbReference>